<evidence type="ECO:0000256" key="5">
    <source>
        <dbReference type="ARBA" id="ARBA00022989"/>
    </source>
</evidence>
<evidence type="ECO:0000256" key="4">
    <source>
        <dbReference type="ARBA" id="ARBA00022692"/>
    </source>
</evidence>
<dbReference type="InterPro" id="IPR050809">
    <property type="entry name" value="UgpAE/MalFG_permease"/>
</dbReference>
<comment type="caution">
    <text evidence="9">The sequence shown here is derived from an EMBL/GenBank/DDBJ whole genome shotgun (WGS) entry which is preliminary data.</text>
</comment>
<protein>
    <submittedName>
        <fullName evidence="9">Sugar ABC transporter permease</fullName>
    </submittedName>
</protein>
<dbReference type="PANTHER" id="PTHR43227">
    <property type="entry name" value="BLL4140 PROTEIN"/>
    <property type="match status" value="1"/>
</dbReference>
<keyword evidence="4 7" id="KW-0812">Transmembrane</keyword>
<comment type="subcellular location">
    <subcellularLocation>
        <location evidence="1 7">Cell membrane</location>
        <topology evidence="1 7">Multi-pass membrane protein</topology>
    </subcellularLocation>
</comment>
<organism evidence="9 10">
    <name type="scientific">Georgenia yuyongxinii</name>
    <dbReference type="NCBI Taxonomy" id="2589797"/>
    <lineage>
        <taxon>Bacteria</taxon>
        <taxon>Bacillati</taxon>
        <taxon>Actinomycetota</taxon>
        <taxon>Actinomycetes</taxon>
        <taxon>Micrococcales</taxon>
        <taxon>Bogoriellaceae</taxon>
        <taxon>Georgenia</taxon>
    </lineage>
</organism>
<sequence>MTARTRRSRRSPAQRAEGRAGLTLISPTLVIVLVMVVLPILWTVVLAFQDLRLINIQTAGLLGNFTLSNITEVILSPGFLQALVTTLIYSVFGTTLAIGFGLVAALALRRPFPGRSLVRAAVLLPYVAPIVAATFAWTTMLNPQFGVINYWGTRLLGWDQPIAFLSQRSLDVSFLGWDLTLPIALVSVIVFEGWRSFPFAFLFITARLQAVDATLEEAAMVDGATPSQRFRYIIFPQLLPIIAMLSVLRFIWTFNSFDDIYLLTGGGAGTEVVAVRVFNFLTARGDIGAAAAQALVLALILAVLVSIYLRVFTRGGKEL</sequence>
<dbReference type="PROSITE" id="PS50928">
    <property type="entry name" value="ABC_TM1"/>
    <property type="match status" value="1"/>
</dbReference>
<evidence type="ECO:0000259" key="8">
    <source>
        <dbReference type="PROSITE" id="PS50928"/>
    </source>
</evidence>
<dbReference type="Proteomes" id="UP000318693">
    <property type="component" value="Unassembled WGS sequence"/>
</dbReference>
<feature type="transmembrane region" description="Helical" evidence="7">
    <location>
        <begin position="21"/>
        <end position="42"/>
    </location>
</feature>
<dbReference type="CDD" id="cd06261">
    <property type="entry name" value="TM_PBP2"/>
    <property type="match status" value="1"/>
</dbReference>
<dbReference type="InterPro" id="IPR035906">
    <property type="entry name" value="MetI-like_sf"/>
</dbReference>
<keyword evidence="10" id="KW-1185">Reference proteome</keyword>
<name>A0A552WYD7_9MICO</name>
<keyword evidence="5 7" id="KW-1133">Transmembrane helix</keyword>
<keyword evidence="3" id="KW-1003">Cell membrane</keyword>
<comment type="similarity">
    <text evidence="7">Belongs to the binding-protein-dependent transport system permease family.</text>
</comment>
<feature type="transmembrane region" description="Helical" evidence="7">
    <location>
        <begin position="232"/>
        <end position="252"/>
    </location>
</feature>
<feature type="transmembrane region" description="Helical" evidence="7">
    <location>
        <begin position="174"/>
        <end position="194"/>
    </location>
</feature>
<evidence type="ECO:0000256" key="7">
    <source>
        <dbReference type="RuleBase" id="RU363032"/>
    </source>
</evidence>
<keyword evidence="2 7" id="KW-0813">Transport</keyword>
<accession>A0A552WYD7</accession>
<evidence type="ECO:0000256" key="3">
    <source>
        <dbReference type="ARBA" id="ARBA00022475"/>
    </source>
</evidence>
<keyword evidence="6 7" id="KW-0472">Membrane</keyword>
<dbReference type="EMBL" id="VJXR01000003">
    <property type="protein sequence ID" value="TRW47343.1"/>
    <property type="molecule type" value="Genomic_DNA"/>
</dbReference>
<dbReference type="PANTHER" id="PTHR43227:SF8">
    <property type="entry name" value="DIACETYLCHITOBIOSE UPTAKE SYSTEM PERMEASE PROTEIN DASB"/>
    <property type="match status" value="1"/>
</dbReference>
<dbReference type="Gene3D" id="1.10.3720.10">
    <property type="entry name" value="MetI-like"/>
    <property type="match status" value="1"/>
</dbReference>
<dbReference type="GO" id="GO:0055085">
    <property type="term" value="P:transmembrane transport"/>
    <property type="evidence" value="ECO:0007669"/>
    <property type="project" value="InterPro"/>
</dbReference>
<dbReference type="AlphaFoldDB" id="A0A552WYD7"/>
<evidence type="ECO:0000256" key="1">
    <source>
        <dbReference type="ARBA" id="ARBA00004651"/>
    </source>
</evidence>
<gene>
    <name evidence="9" type="ORF">FJ693_02135</name>
</gene>
<feature type="transmembrane region" description="Helical" evidence="7">
    <location>
        <begin position="87"/>
        <end position="108"/>
    </location>
</feature>
<dbReference type="GO" id="GO:0005886">
    <property type="term" value="C:plasma membrane"/>
    <property type="evidence" value="ECO:0007669"/>
    <property type="project" value="UniProtKB-SubCell"/>
</dbReference>
<feature type="transmembrane region" description="Helical" evidence="7">
    <location>
        <begin position="287"/>
        <end position="309"/>
    </location>
</feature>
<feature type="domain" description="ABC transmembrane type-1" evidence="8">
    <location>
        <begin position="83"/>
        <end position="308"/>
    </location>
</feature>
<evidence type="ECO:0000313" key="9">
    <source>
        <dbReference type="EMBL" id="TRW47343.1"/>
    </source>
</evidence>
<dbReference type="SUPFAM" id="SSF161098">
    <property type="entry name" value="MetI-like"/>
    <property type="match status" value="1"/>
</dbReference>
<feature type="transmembrane region" description="Helical" evidence="7">
    <location>
        <begin position="120"/>
        <end position="140"/>
    </location>
</feature>
<dbReference type="Pfam" id="PF00528">
    <property type="entry name" value="BPD_transp_1"/>
    <property type="match status" value="1"/>
</dbReference>
<evidence type="ECO:0000256" key="6">
    <source>
        <dbReference type="ARBA" id="ARBA00023136"/>
    </source>
</evidence>
<evidence type="ECO:0000256" key="2">
    <source>
        <dbReference type="ARBA" id="ARBA00022448"/>
    </source>
</evidence>
<evidence type="ECO:0000313" key="10">
    <source>
        <dbReference type="Proteomes" id="UP000318693"/>
    </source>
</evidence>
<dbReference type="InterPro" id="IPR000515">
    <property type="entry name" value="MetI-like"/>
</dbReference>
<reference evidence="9 10" key="1">
    <citation type="submission" date="2019-07" db="EMBL/GenBank/DDBJ databases">
        <title>Georgenia wutianyii sp. nov. and Georgenia *** sp. nov. isolated from plateau pika (Ochotona curzoniae) in the Qinghai-Tibet plateau of China.</title>
        <authorList>
            <person name="Tian Z."/>
        </authorList>
    </citation>
    <scope>NUCLEOTIDE SEQUENCE [LARGE SCALE GENOMIC DNA]</scope>
    <source>
        <strain evidence="9 10">Z446</strain>
    </source>
</reference>
<proteinExistence type="inferred from homology"/>